<dbReference type="Pfam" id="PF00595">
    <property type="entry name" value="PDZ"/>
    <property type="match status" value="1"/>
</dbReference>
<evidence type="ECO:0000256" key="11">
    <source>
        <dbReference type="SAM" id="MobiDB-lite"/>
    </source>
</evidence>
<dbReference type="GO" id="GO:0008260">
    <property type="term" value="F:succinyl-CoA:3-oxo-acid CoA-transferase activity"/>
    <property type="evidence" value="ECO:0007669"/>
    <property type="project" value="UniProtKB-EC"/>
</dbReference>
<evidence type="ECO:0000256" key="9">
    <source>
        <dbReference type="ARBA" id="ARBA00054372"/>
    </source>
</evidence>
<keyword evidence="6" id="KW-0808">Transferase</keyword>
<evidence type="ECO:0000256" key="6">
    <source>
        <dbReference type="ARBA" id="ARBA00022679"/>
    </source>
</evidence>
<dbReference type="PANTHER" id="PTHR13707">
    <property type="entry name" value="KETOACID-COENZYME A TRANSFERASE"/>
    <property type="match status" value="1"/>
</dbReference>
<feature type="region of interest" description="Disordered" evidence="11">
    <location>
        <begin position="1"/>
        <end position="69"/>
    </location>
</feature>
<comment type="similarity">
    <text evidence="4">Belongs to the GIPC family.</text>
</comment>
<dbReference type="InterPro" id="IPR036034">
    <property type="entry name" value="PDZ_sf"/>
</dbReference>
<comment type="pathway">
    <text evidence="2">Ketone metabolism; succinyl-CoA degradation; acetoacetyl-CoA from succinyl-CoA: step 1/1.</text>
</comment>
<feature type="compositionally biased region" description="Polar residues" evidence="11">
    <location>
        <begin position="13"/>
        <end position="27"/>
    </location>
</feature>
<dbReference type="InterPro" id="IPR037171">
    <property type="entry name" value="NagB/RpiA_transferase-like"/>
</dbReference>
<dbReference type="InterPro" id="IPR001478">
    <property type="entry name" value="PDZ"/>
</dbReference>
<comment type="function">
    <text evidence="9">Key enzyme for ketone body catabolism. Transfers the CoA moiety from succinate to acetoacetate. Formation of the enzyme-CoA intermediate proceeds via an unstable anhydride species formed between the carboxylate groups of the enzyme and substrate.</text>
</comment>
<evidence type="ECO:0000313" key="13">
    <source>
        <dbReference type="EMBL" id="CAG5102130.1"/>
    </source>
</evidence>
<dbReference type="Proteomes" id="UP000786811">
    <property type="component" value="Unassembled WGS sequence"/>
</dbReference>
<dbReference type="EC" id="2.8.3.5" evidence="5"/>
<gene>
    <name evidence="13" type="ORF">HICCMSTLAB_LOCUS10861</name>
</gene>
<dbReference type="FunFam" id="3.40.1080.10:FF:000001">
    <property type="entry name" value="Succinyl-coa:3-ketoacid-coenzyme a transferase subunit b"/>
    <property type="match status" value="1"/>
</dbReference>
<proteinExistence type="inferred from homology"/>
<dbReference type="Gene3D" id="3.40.1080.10">
    <property type="entry name" value="Glutaconate Coenzyme A-transferase"/>
    <property type="match status" value="4"/>
</dbReference>
<dbReference type="EMBL" id="CAJNRD030001123">
    <property type="protein sequence ID" value="CAG5102130.1"/>
    <property type="molecule type" value="Genomic_DNA"/>
</dbReference>
<dbReference type="FunFam" id="2.30.42.10:FF:000097">
    <property type="entry name" value="PDZ domain-containing protein GIPC1 isoform 1"/>
    <property type="match status" value="1"/>
</dbReference>
<dbReference type="OrthoDB" id="1933379at2759"/>
<comment type="caution">
    <text evidence="13">The sequence shown here is derived from an EMBL/GenBank/DDBJ whole genome shotgun (WGS) entry which is preliminary data.</text>
</comment>
<protein>
    <recommendedName>
        <fullName evidence="10">3-oxoacid CoA-transferase</fullName>
        <ecNumber evidence="5">2.8.3.5</ecNumber>
    </recommendedName>
    <alternativeName>
        <fullName evidence="10">3-oxoacid CoA-transferase</fullName>
    </alternativeName>
</protein>
<evidence type="ECO:0000256" key="2">
    <source>
        <dbReference type="ARBA" id="ARBA00004753"/>
    </source>
</evidence>
<dbReference type="SUPFAM" id="SSF50156">
    <property type="entry name" value="PDZ domain-like"/>
    <property type="match status" value="1"/>
</dbReference>
<dbReference type="CDD" id="cd06707">
    <property type="entry name" value="PDZ_GIPC"/>
    <property type="match status" value="1"/>
</dbReference>
<dbReference type="SUPFAM" id="SSF100950">
    <property type="entry name" value="NagB/RpiA/CoA transferase-like"/>
    <property type="match status" value="4"/>
</dbReference>
<evidence type="ECO:0000256" key="8">
    <source>
        <dbReference type="ARBA" id="ARBA00023128"/>
    </source>
</evidence>
<evidence type="ECO:0000256" key="10">
    <source>
        <dbReference type="ARBA" id="ARBA00075112"/>
    </source>
</evidence>
<evidence type="ECO:0000259" key="12">
    <source>
        <dbReference type="PROSITE" id="PS50106"/>
    </source>
</evidence>
<evidence type="ECO:0000256" key="5">
    <source>
        <dbReference type="ARBA" id="ARBA00012490"/>
    </source>
</evidence>
<evidence type="ECO:0000256" key="4">
    <source>
        <dbReference type="ARBA" id="ARBA00009011"/>
    </source>
</evidence>
<dbReference type="Gene3D" id="2.30.42.10">
    <property type="match status" value="1"/>
</dbReference>
<dbReference type="FunFam" id="3.40.1080.10:FF:000002">
    <property type="entry name" value="Succinyl-CoA:3-ketoacid-coenzyme A transferase, mitochondrial"/>
    <property type="match status" value="1"/>
</dbReference>
<dbReference type="SMART" id="SM00228">
    <property type="entry name" value="PDZ"/>
    <property type="match status" value="1"/>
</dbReference>
<dbReference type="Pfam" id="PF25083">
    <property type="entry name" value="GIPC1_GH1"/>
    <property type="match status" value="2"/>
</dbReference>
<dbReference type="PROSITE" id="PS50106">
    <property type="entry name" value="PDZ"/>
    <property type="match status" value="1"/>
</dbReference>
<dbReference type="SMART" id="SM00882">
    <property type="entry name" value="CoA_trans"/>
    <property type="match status" value="4"/>
</dbReference>
<dbReference type="InterPro" id="IPR004164">
    <property type="entry name" value="CoA_transf_AS"/>
</dbReference>
<dbReference type="NCBIfam" id="TIGR02429">
    <property type="entry name" value="pcaI_scoA_fam"/>
    <property type="match status" value="2"/>
</dbReference>
<dbReference type="NCBIfam" id="TIGR02428">
    <property type="entry name" value="pcaJ_scoB_fam"/>
    <property type="match status" value="1"/>
</dbReference>
<comment type="subcellular location">
    <subcellularLocation>
        <location evidence="1">Mitochondrion</location>
    </subcellularLocation>
</comment>
<dbReference type="Pfam" id="PF25082">
    <property type="entry name" value="GIPC1_GH2"/>
    <property type="match status" value="1"/>
</dbReference>
<keyword evidence="14" id="KW-1185">Reference proteome</keyword>
<dbReference type="Pfam" id="PF01144">
    <property type="entry name" value="CoA_trans"/>
    <property type="match status" value="4"/>
</dbReference>
<evidence type="ECO:0000256" key="3">
    <source>
        <dbReference type="ARBA" id="ARBA00007154"/>
    </source>
</evidence>
<accession>A0A8J2HIH2</accession>
<dbReference type="InterPro" id="IPR055349">
    <property type="entry name" value="GH2_GIPC"/>
</dbReference>
<feature type="compositionally biased region" description="Basic and acidic residues" evidence="11">
    <location>
        <begin position="50"/>
        <end position="60"/>
    </location>
</feature>
<dbReference type="InterPro" id="IPR056814">
    <property type="entry name" value="GIPC1-3_GH1"/>
</dbReference>
<evidence type="ECO:0000256" key="7">
    <source>
        <dbReference type="ARBA" id="ARBA00022946"/>
    </source>
</evidence>
<dbReference type="PANTHER" id="PTHR13707:SF23">
    <property type="entry name" value="SUCCINYL-COA:3-KETOACID-COENZYME A TRANSFERASE"/>
    <property type="match status" value="1"/>
</dbReference>
<dbReference type="InterPro" id="IPR012791">
    <property type="entry name" value="3-oxoacid_CoA-transf_B"/>
</dbReference>
<dbReference type="UniPathway" id="UPA00929">
    <property type="reaction ID" value="UER00894"/>
</dbReference>
<evidence type="ECO:0000313" key="14">
    <source>
        <dbReference type="Proteomes" id="UP000786811"/>
    </source>
</evidence>
<reference evidence="13" key="1">
    <citation type="submission" date="2021-04" db="EMBL/GenBank/DDBJ databases">
        <authorList>
            <person name="Chebbi M.A.C M."/>
        </authorList>
    </citation>
    <scope>NUCLEOTIDE SEQUENCE</scope>
</reference>
<dbReference type="InterPro" id="IPR004163">
    <property type="entry name" value="CoA_transf_BS"/>
</dbReference>
<name>A0A8J2HIH2_COTCN</name>
<dbReference type="PROSITE" id="PS01274">
    <property type="entry name" value="COA_TRANSF_2"/>
    <property type="match status" value="1"/>
</dbReference>
<dbReference type="PROSITE" id="PS01273">
    <property type="entry name" value="COA_TRANSF_1"/>
    <property type="match status" value="1"/>
</dbReference>
<dbReference type="InterPro" id="IPR012792">
    <property type="entry name" value="3-oxoacid_CoA-transf_A"/>
</dbReference>
<dbReference type="InterPro" id="IPR004165">
    <property type="entry name" value="CoA_trans_fam_I"/>
</dbReference>
<comment type="similarity">
    <text evidence="3">Belongs to the 3-oxoacid CoA-transferase family.</text>
</comment>
<keyword evidence="7" id="KW-0809">Transit peptide</keyword>
<organism evidence="13 14">
    <name type="scientific">Cotesia congregata</name>
    <name type="common">Parasitoid wasp</name>
    <name type="synonym">Apanteles congregatus</name>
    <dbReference type="NCBI Taxonomy" id="51543"/>
    <lineage>
        <taxon>Eukaryota</taxon>
        <taxon>Metazoa</taxon>
        <taxon>Ecdysozoa</taxon>
        <taxon>Arthropoda</taxon>
        <taxon>Hexapoda</taxon>
        <taxon>Insecta</taxon>
        <taxon>Pterygota</taxon>
        <taxon>Neoptera</taxon>
        <taxon>Endopterygota</taxon>
        <taxon>Hymenoptera</taxon>
        <taxon>Apocrita</taxon>
        <taxon>Ichneumonoidea</taxon>
        <taxon>Braconidae</taxon>
        <taxon>Microgastrinae</taxon>
        <taxon>Cotesia</taxon>
    </lineage>
</organism>
<evidence type="ECO:0000256" key="1">
    <source>
        <dbReference type="ARBA" id="ARBA00004173"/>
    </source>
</evidence>
<keyword evidence="8" id="KW-0496">Mitochondrion</keyword>
<dbReference type="GO" id="GO:0005739">
    <property type="term" value="C:mitochondrion"/>
    <property type="evidence" value="ECO:0007669"/>
    <property type="project" value="UniProtKB-SubCell"/>
</dbReference>
<feature type="domain" description="PDZ" evidence="12">
    <location>
        <begin position="188"/>
        <end position="268"/>
    </location>
</feature>
<sequence length="1438" mass="156835">MFRKMPLFKPRTVSKSPVAQEKTTGNGAHNHEGHKTVSSSSSNNNINGTGKRDKFGHQDQTESTDDNQNSSKTHLVFRCQLAHGSPTGFISDFKNVRELYQKIAECYDLPTSESCMYGNTSSLSASFITIIECRKHWSWFMTLPAFRISHWILFCTLNTHKVDMNELLGGQIGLDDFIFAHRKSRPKEIELVKTEDALGLTITDNGAGYAFIKRIKEGSVIDKIKVIQVGDHIERINSENLVGRRHYEVAKILKEIPKGSTFTLRLIEPQKSGFGSIGPRGDIKKNKKSGFGSGKETLRFKADGSTQIQQVDDSSTIGVEKINNILENFMGINDNELATQIWELAEGKSNSMDFAEAIDNSDLEAFGIIKCHKIFFKIGVGCRQTRNKLQINKICAVNFSIKNDTPDETETDATDLKAPVGDGKLFKSVDHAISDIPDGAKLLVGGFGLCGIPENLIAAISKKGCKNLTVVSNNAGVDDFGLGILLSQQRIKRMIASYVGENAEFEKQYLSGNLEVELTPQGTLAERIRAGGAGIPAFFTATGLGTIIQEGNVVIKYSAEGKPEISGEPREVQEFNGRSYVMETAITGDFALIKAWKADKAGNLIFKKSARNFNPVMCKAAKVTIVEAEEILEVGQLDPDQIHVPGIYVDRILKGRNYEKRIEKLKTNASLKSKKATPATKARDKIIQRAALEFKDGMYVNLGIGMPMLAANYIKKGMNVTLQSENGILGLGPYPDESQVDPDLINAGKESVTVAPGASFFSSDESFAMIRGGHVDLTILGGMQVSKNGDLANWMIPGSMVKGMGGAMDLVSAAGTKVVVTMEHKARDGSPKILEACTLPVTGQQCVDLIITDLAVFEVIDGGLRLIELAPNVDISEVVSSTGCEFSVSDDLKIDLFYYYLLIVNFTMFSYIIKFGRANYKYPQSCLQINKILAVNYSLKNNTPDFENDKSELKIPREHKKCIMSADSAVHDIPNGAKLLIGGLGLGGWPLNAIDAIIKKGCKDLTVTSVTPGVGDIGLQKLLIQRQIKRLVTSFIGINPEFAKEYSKGNLELELIPQGTLAESIRAGGAGIPAFFTLTGCGTLIQDGNVVIKYDKDGKPEILSKPKHVQQFDGKNYLMEPAITGDFAIIKAWKADKAGNLIFRKLARNFNSIMCKAAKVTIVEAEEIVETGELDPDSIHVPGIYVDRIFKASHNDKFTKIIKTLSKLTVSPVSKKKERIIRRTALEFKDGRYINLGIGIPMLAAKYINNDTEAFLQFDTGALNFHYSQDTDRVDPDSMGHGVAPVTVLPGTSFFGCDESAAMIRGGHLDLTILGGAQVSKNGDLANWMIPGSMIVGMGGAMDLISSPKIKVIVTMEHKASDGSPKILDKCTIPLTGENCVDMIITELAVFEIVRGEGVTLIELAPNVDVTEVIEATGCEFSVSDDLKIMGQIDDNPN</sequence>